<dbReference type="Pfam" id="PF13639">
    <property type="entry name" value="zf-RING_2"/>
    <property type="match status" value="1"/>
</dbReference>
<keyword evidence="12" id="KW-0833">Ubl conjugation pathway</keyword>
<dbReference type="InterPro" id="IPR017907">
    <property type="entry name" value="Znf_RING_CS"/>
</dbReference>
<comment type="catalytic activity">
    <reaction evidence="1">
        <text>S-ubiquitinyl-[E2 ubiquitin-conjugating enzyme]-L-cysteine + [acceptor protein]-L-lysine = [E2 ubiquitin-conjugating enzyme]-L-cysteine + N(6)-ubiquitinyl-[acceptor protein]-L-lysine.</text>
        <dbReference type="EC" id="2.3.2.27"/>
    </reaction>
</comment>
<keyword evidence="17" id="KW-0576">Peroxisome</keyword>
<sequence>MSDSPERSLPFADAATIVRAHQKDAYFETSFQTQLQEVLHIFKGSRFVNTHPEEITVASKAIYLALTTLIGARTLGEEYVDLIYVNRKGNRFPRLLGRLGFLLSYAVLPYLVTRFIRRIRPNVGEEQHEQQDKLSTWGKLTNFLTSYPKVLDTLLNLHIAIFYFQGEFYSLSKRIFGLRYAFGHNKDRAKLQSATGNYSFLGALILLQFMVKSLFKFKSYTDEKKRTKKEKELQLKGEGKENEVIDRTKISEIQTLDKFNQELTSSSKKSLVTSAVIDLTNSEELPYLPENSRSCMLCLSPMVNPSAAVCGHLFCWECIVDWVREHPECPLCRQQCLEQNLLPLR</sequence>
<keyword evidence="16" id="KW-0472">Membrane</keyword>
<dbReference type="PANTHER" id="PTHR23350">
    <property type="entry name" value="PEROXISOME ASSEMBLY PROTEIN 10"/>
    <property type="match status" value="1"/>
</dbReference>
<reference evidence="21 22" key="1">
    <citation type="submission" date="2024-01" db="EMBL/GenBank/DDBJ databases">
        <authorList>
            <consortium name="Genoscope - CEA"/>
            <person name="William W."/>
        </authorList>
    </citation>
    <scope>NUCLEOTIDE SEQUENCE [LARGE SCALE GENOMIC DNA]</scope>
    <source>
        <strain evidence="21 22">29B2s-10</strain>
    </source>
</reference>
<keyword evidence="13" id="KW-0862">Zinc</keyword>
<keyword evidence="7" id="KW-0962">Peroxisome biogenesis</keyword>
<evidence type="ECO:0000256" key="16">
    <source>
        <dbReference type="ARBA" id="ARBA00023136"/>
    </source>
</evidence>
<evidence type="ECO:0000256" key="5">
    <source>
        <dbReference type="ARBA" id="ARBA00012483"/>
    </source>
</evidence>
<name>A0ABP0ELQ2_9ASCO</name>
<dbReference type="EMBL" id="OZ004260">
    <property type="protein sequence ID" value="CAK7921013.1"/>
    <property type="molecule type" value="Genomic_DNA"/>
</dbReference>
<evidence type="ECO:0000256" key="19">
    <source>
        <dbReference type="PROSITE-ProRule" id="PRU00175"/>
    </source>
</evidence>
<dbReference type="InterPro" id="IPR013083">
    <property type="entry name" value="Znf_RING/FYVE/PHD"/>
</dbReference>
<dbReference type="InterPro" id="IPR001841">
    <property type="entry name" value="Znf_RING"/>
</dbReference>
<keyword evidence="11 19" id="KW-0863">Zinc-finger</keyword>
<evidence type="ECO:0000256" key="10">
    <source>
        <dbReference type="ARBA" id="ARBA00022723"/>
    </source>
</evidence>
<keyword evidence="10" id="KW-0479">Metal-binding</keyword>
<dbReference type="PANTHER" id="PTHR23350:SF0">
    <property type="entry name" value="PEROXISOME BIOGENESIS FACTOR 10"/>
    <property type="match status" value="1"/>
</dbReference>
<dbReference type="SUPFAM" id="SSF57850">
    <property type="entry name" value="RING/U-box"/>
    <property type="match status" value="1"/>
</dbReference>
<dbReference type="InterPro" id="IPR006845">
    <property type="entry name" value="Pex_N"/>
</dbReference>
<evidence type="ECO:0000256" key="7">
    <source>
        <dbReference type="ARBA" id="ARBA00022593"/>
    </source>
</evidence>
<comment type="similarity">
    <text evidence="4">Belongs to the pex2/pex10/pex12 family.</text>
</comment>
<evidence type="ECO:0000256" key="18">
    <source>
        <dbReference type="ARBA" id="ARBA00041230"/>
    </source>
</evidence>
<dbReference type="SMART" id="SM00184">
    <property type="entry name" value="RING"/>
    <property type="match status" value="1"/>
</dbReference>
<comment type="subcellular location">
    <subcellularLocation>
        <location evidence="2">Peroxisome membrane</location>
        <topology evidence="2">Multi-pass membrane protein</topology>
    </subcellularLocation>
</comment>
<evidence type="ECO:0000256" key="2">
    <source>
        <dbReference type="ARBA" id="ARBA00004585"/>
    </source>
</evidence>
<evidence type="ECO:0000256" key="17">
    <source>
        <dbReference type="ARBA" id="ARBA00023140"/>
    </source>
</evidence>
<dbReference type="Proteomes" id="UP001497600">
    <property type="component" value="Chromosome H"/>
</dbReference>
<dbReference type="PROSITE" id="PS00518">
    <property type="entry name" value="ZF_RING_1"/>
    <property type="match status" value="1"/>
</dbReference>
<evidence type="ECO:0000256" key="12">
    <source>
        <dbReference type="ARBA" id="ARBA00022786"/>
    </source>
</evidence>
<evidence type="ECO:0000256" key="9">
    <source>
        <dbReference type="ARBA" id="ARBA00022692"/>
    </source>
</evidence>
<evidence type="ECO:0000256" key="1">
    <source>
        <dbReference type="ARBA" id="ARBA00000900"/>
    </source>
</evidence>
<evidence type="ECO:0000313" key="22">
    <source>
        <dbReference type="Proteomes" id="UP001497600"/>
    </source>
</evidence>
<evidence type="ECO:0000259" key="20">
    <source>
        <dbReference type="PROSITE" id="PS50089"/>
    </source>
</evidence>
<evidence type="ECO:0000256" key="4">
    <source>
        <dbReference type="ARBA" id="ARBA00008704"/>
    </source>
</evidence>
<keyword evidence="6" id="KW-0813">Transport</keyword>
<evidence type="ECO:0000313" key="21">
    <source>
        <dbReference type="EMBL" id="CAK7921013.1"/>
    </source>
</evidence>
<keyword evidence="9" id="KW-0812">Transmembrane</keyword>
<evidence type="ECO:0000256" key="6">
    <source>
        <dbReference type="ARBA" id="ARBA00022448"/>
    </source>
</evidence>
<dbReference type="InterPro" id="IPR025654">
    <property type="entry name" value="PEX2/10"/>
</dbReference>
<gene>
    <name evidence="21" type="primary">PEX10</name>
    <name evidence="21" type="ORF">CAAN4_H09098</name>
</gene>
<dbReference type="Gene3D" id="3.30.40.10">
    <property type="entry name" value="Zinc/RING finger domain, C3HC4 (zinc finger)"/>
    <property type="match status" value="1"/>
</dbReference>
<keyword evidence="14" id="KW-0653">Protein transport</keyword>
<keyword evidence="15" id="KW-1133">Transmembrane helix</keyword>
<evidence type="ECO:0000256" key="13">
    <source>
        <dbReference type="ARBA" id="ARBA00022833"/>
    </source>
</evidence>
<organism evidence="21 22">
    <name type="scientific">[Candida] anglica</name>
    <dbReference type="NCBI Taxonomy" id="148631"/>
    <lineage>
        <taxon>Eukaryota</taxon>
        <taxon>Fungi</taxon>
        <taxon>Dikarya</taxon>
        <taxon>Ascomycota</taxon>
        <taxon>Saccharomycotina</taxon>
        <taxon>Pichiomycetes</taxon>
        <taxon>Debaryomycetaceae</taxon>
        <taxon>Kurtzmaniella</taxon>
    </lineage>
</organism>
<keyword evidence="22" id="KW-1185">Reference proteome</keyword>
<evidence type="ECO:0000256" key="15">
    <source>
        <dbReference type="ARBA" id="ARBA00022989"/>
    </source>
</evidence>
<proteinExistence type="inferred from homology"/>
<evidence type="ECO:0000256" key="8">
    <source>
        <dbReference type="ARBA" id="ARBA00022679"/>
    </source>
</evidence>
<evidence type="ECO:0000256" key="14">
    <source>
        <dbReference type="ARBA" id="ARBA00022927"/>
    </source>
</evidence>
<feature type="domain" description="RING-type" evidence="20">
    <location>
        <begin position="295"/>
        <end position="333"/>
    </location>
</feature>
<evidence type="ECO:0000256" key="11">
    <source>
        <dbReference type="ARBA" id="ARBA00022771"/>
    </source>
</evidence>
<dbReference type="Pfam" id="PF04757">
    <property type="entry name" value="Pex2_Pex12"/>
    <property type="match status" value="1"/>
</dbReference>
<dbReference type="CDD" id="cd16527">
    <property type="entry name" value="RING-HC_PEX10"/>
    <property type="match status" value="1"/>
</dbReference>
<protein>
    <recommendedName>
        <fullName evidence="5">RING-type E3 ubiquitin transferase</fullName>
        <ecNumber evidence="5">2.3.2.27</ecNumber>
    </recommendedName>
    <alternativeName>
        <fullName evidence="18">Peroxin-10</fullName>
    </alternativeName>
</protein>
<dbReference type="EC" id="2.3.2.27" evidence="5"/>
<evidence type="ECO:0000256" key="3">
    <source>
        <dbReference type="ARBA" id="ARBA00004906"/>
    </source>
</evidence>
<keyword evidence="8" id="KW-0808">Transferase</keyword>
<comment type="pathway">
    <text evidence="3">Protein modification; protein ubiquitination.</text>
</comment>
<accession>A0ABP0ELQ2</accession>
<dbReference type="PROSITE" id="PS50089">
    <property type="entry name" value="ZF_RING_2"/>
    <property type="match status" value="1"/>
</dbReference>